<comment type="caution">
    <text evidence="1">The sequence shown here is derived from an EMBL/GenBank/DDBJ whole genome shotgun (WGS) entry which is preliminary data.</text>
</comment>
<reference evidence="1" key="1">
    <citation type="journal article" date="2023" name="Mol. Phylogenet. Evol.">
        <title>Genome-scale phylogeny and comparative genomics of the fungal order Sordariales.</title>
        <authorList>
            <person name="Hensen N."/>
            <person name="Bonometti L."/>
            <person name="Westerberg I."/>
            <person name="Brannstrom I.O."/>
            <person name="Guillou S."/>
            <person name="Cros-Aarteil S."/>
            <person name="Calhoun S."/>
            <person name="Haridas S."/>
            <person name="Kuo A."/>
            <person name="Mondo S."/>
            <person name="Pangilinan J."/>
            <person name="Riley R."/>
            <person name="LaButti K."/>
            <person name="Andreopoulos B."/>
            <person name="Lipzen A."/>
            <person name="Chen C."/>
            <person name="Yan M."/>
            <person name="Daum C."/>
            <person name="Ng V."/>
            <person name="Clum A."/>
            <person name="Steindorff A."/>
            <person name="Ohm R.A."/>
            <person name="Martin F."/>
            <person name="Silar P."/>
            <person name="Natvig D.O."/>
            <person name="Lalanne C."/>
            <person name="Gautier V."/>
            <person name="Ament-Velasquez S.L."/>
            <person name="Kruys A."/>
            <person name="Hutchinson M.I."/>
            <person name="Powell A.J."/>
            <person name="Barry K."/>
            <person name="Miller A.N."/>
            <person name="Grigoriev I.V."/>
            <person name="Debuchy R."/>
            <person name="Gladieux P."/>
            <person name="Hiltunen Thoren M."/>
            <person name="Johannesson H."/>
        </authorList>
    </citation>
    <scope>NUCLEOTIDE SEQUENCE</scope>
    <source>
        <strain evidence="1">CBS 757.83</strain>
    </source>
</reference>
<dbReference type="Proteomes" id="UP001305647">
    <property type="component" value="Unassembled WGS sequence"/>
</dbReference>
<sequence length="103" mass="11627">MQYTCRMQVSLAPPHVAPPGYWFPPSPPPLRQAPIRLCHHERLALFLLMASLPPRCGSLFTLRVFCWMDACLGGSSELVWPGSFFGMPMSVHRISYKLMVCCC</sequence>
<keyword evidence="2" id="KW-1185">Reference proteome</keyword>
<dbReference type="AlphaFoldDB" id="A0AAN6Q4N3"/>
<organism evidence="1 2">
    <name type="scientific">Parathielavia hyrcaniae</name>
    <dbReference type="NCBI Taxonomy" id="113614"/>
    <lineage>
        <taxon>Eukaryota</taxon>
        <taxon>Fungi</taxon>
        <taxon>Dikarya</taxon>
        <taxon>Ascomycota</taxon>
        <taxon>Pezizomycotina</taxon>
        <taxon>Sordariomycetes</taxon>
        <taxon>Sordariomycetidae</taxon>
        <taxon>Sordariales</taxon>
        <taxon>Chaetomiaceae</taxon>
        <taxon>Parathielavia</taxon>
    </lineage>
</organism>
<evidence type="ECO:0000313" key="1">
    <source>
        <dbReference type="EMBL" id="KAK4103509.1"/>
    </source>
</evidence>
<name>A0AAN6Q4N3_9PEZI</name>
<accession>A0AAN6Q4N3</accession>
<protein>
    <submittedName>
        <fullName evidence="1">Uncharacterized protein</fullName>
    </submittedName>
</protein>
<proteinExistence type="predicted"/>
<gene>
    <name evidence="1" type="ORF">N658DRAFT_276653</name>
</gene>
<dbReference type="EMBL" id="MU863628">
    <property type="protein sequence ID" value="KAK4103509.1"/>
    <property type="molecule type" value="Genomic_DNA"/>
</dbReference>
<reference evidence="1" key="2">
    <citation type="submission" date="2023-05" db="EMBL/GenBank/DDBJ databases">
        <authorList>
            <consortium name="Lawrence Berkeley National Laboratory"/>
            <person name="Steindorff A."/>
            <person name="Hensen N."/>
            <person name="Bonometti L."/>
            <person name="Westerberg I."/>
            <person name="Brannstrom I.O."/>
            <person name="Guillou S."/>
            <person name="Cros-Aarteil S."/>
            <person name="Calhoun S."/>
            <person name="Haridas S."/>
            <person name="Kuo A."/>
            <person name="Mondo S."/>
            <person name="Pangilinan J."/>
            <person name="Riley R."/>
            <person name="Labutti K."/>
            <person name="Andreopoulos B."/>
            <person name="Lipzen A."/>
            <person name="Chen C."/>
            <person name="Yanf M."/>
            <person name="Daum C."/>
            <person name="Ng V."/>
            <person name="Clum A."/>
            <person name="Ohm R."/>
            <person name="Martin F."/>
            <person name="Silar P."/>
            <person name="Natvig D."/>
            <person name="Lalanne C."/>
            <person name="Gautier V."/>
            <person name="Ament-Velasquez S.L."/>
            <person name="Kruys A."/>
            <person name="Hutchinson M.I."/>
            <person name="Powell A.J."/>
            <person name="Barry K."/>
            <person name="Miller A.N."/>
            <person name="Grigoriev I.V."/>
            <person name="Debuchy R."/>
            <person name="Gladieux P."/>
            <person name="Thoren M.H."/>
            <person name="Johannesson H."/>
        </authorList>
    </citation>
    <scope>NUCLEOTIDE SEQUENCE</scope>
    <source>
        <strain evidence="1">CBS 757.83</strain>
    </source>
</reference>
<evidence type="ECO:0000313" key="2">
    <source>
        <dbReference type="Proteomes" id="UP001305647"/>
    </source>
</evidence>